<comment type="subcellular location">
    <subcellularLocation>
        <location evidence="1">Cell envelope</location>
    </subcellularLocation>
    <subcellularLocation>
        <location evidence="2">Cell outer membrane</location>
    </subcellularLocation>
    <subcellularLocation>
        <location evidence="3">Secreted</location>
    </subcellularLocation>
</comment>
<gene>
    <name evidence="11" type="ORF">MBBAR_8c00500</name>
</gene>
<keyword evidence="7" id="KW-0998">Cell outer membrane</keyword>
<evidence type="ECO:0000256" key="4">
    <source>
        <dbReference type="ARBA" id="ARBA00022525"/>
    </source>
</evidence>
<evidence type="ECO:0000259" key="10">
    <source>
        <dbReference type="Pfam" id="PF13229"/>
    </source>
</evidence>
<proteinExistence type="predicted"/>
<evidence type="ECO:0000256" key="1">
    <source>
        <dbReference type="ARBA" id="ARBA00004196"/>
    </source>
</evidence>
<feature type="domain" description="Right handed beta helix" evidence="10">
    <location>
        <begin position="164"/>
        <end position="316"/>
    </location>
</feature>
<accession>A0A1V6N2E4</accession>
<reference evidence="11 12" key="1">
    <citation type="submission" date="2014-12" db="EMBL/GenBank/DDBJ databases">
        <title>Genome sequence of Methanobrevibacter arboriphilicus DH1, DSM1125.</title>
        <authorList>
            <person name="Poehlein A."/>
            <person name="Thauer R.K."/>
            <person name="Seedorf H."/>
            <person name="Daniel R."/>
        </authorList>
    </citation>
    <scope>NUCLEOTIDE SEQUENCE [LARGE SCALE GENOMIC DNA]</scope>
    <source>
        <strain evidence="11 12">DH1</strain>
    </source>
</reference>
<dbReference type="EMBL" id="JXMW01000008">
    <property type="protein sequence ID" value="OQD58824.1"/>
    <property type="molecule type" value="Genomic_DNA"/>
</dbReference>
<dbReference type="PANTHER" id="PTHR11319">
    <property type="entry name" value="G PROTEIN-COUPLED RECEPTOR-RELATED"/>
    <property type="match status" value="1"/>
</dbReference>
<keyword evidence="9" id="KW-1133">Transmembrane helix</keyword>
<feature type="transmembrane region" description="Helical" evidence="9">
    <location>
        <begin position="502"/>
        <end position="520"/>
    </location>
</feature>
<keyword evidence="5" id="KW-0732">Signal</keyword>
<organism evidence="11 12">
    <name type="scientific">Methanobrevibacter arboriphilus JCM 13429 = DSM 1125</name>
    <dbReference type="NCBI Taxonomy" id="1300164"/>
    <lineage>
        <taxon>Archaea</taxon>
        <taxon>Methanobacteriati</taxon>
        <taxon>Methanobacteriota</taxon>
        <taxon>Methanomada group</taxon>
        <taxon>Methanobacteria</taxon>
        <taxon>Methanobacteriales</taxon>
        <taxon>Methanobacteriaceae</taxon>
        <taxon>Methanobrevibacter</taxon>
    </lineage>
</organism>
<dbReference type="OrthoDB" id="78475at2157"/>
<dbReference type="Gene3D" id="2.60.40.10">
    <property type="entry name" value="Immunoglobulins"/>
    <property type="match status" value="1"/>
</dbReference>
<dbReference type="AlphaFoldDB" id="A0A1V6N2E4"/>
<keyword evidence="4" id="KW-0964">Secreted</keyword>
<dbReference type="InterPro" id="IPR003368">
    <property type="entry name" value="POMP_repeat"/>
</dbReference>
<feature type="compositionally biased region" description="Polar residues" evidence="8">
    <location>
        <begin position="481"/>
        <end position="496"/>
    </location>
</feature>
<evidence type="ECO:0000256" key="8">
    <source>
        <dbReference type="SAM" id="MobiDB-lite"/>
    </source>
</evidence>
<dbReference type="Pfam" id="PF13229">
    <property type="entry name" value="Beta_helix"/>
    <property type="match status" value="1"/>
</dbReference>
<dbReference type="Proteomes" id="UP000191661">
    <property type="component" value="Unassembled WGS sequence"/>
</dbReference>
<keyword evidence="9" id="KW-0812">Transmembrane</keyword>
<feature type="region of interest" description="Disordered" evidence="8">
    <location>
        <begin position="463"/>
        <end position="496"/>
    </location>
</feature>
<evidence type="ECO:0000313" key="12">
    <source>
        <dbReference type="Proteomes" id="UP000191661"/>
    </source>
</evidence>
<dbReference type="InterPro" id="IPR011050">
    <property type="entry name" value="Pectin_lyase_fold/virulence"/>
</dbReference>
<dbReference type="InterPro" id="IPR013783">
    <property type="entry name" value="Ig-like_fold"/>
</dbReference>
<evidence type="ECO:0000256" key="6">
    <source>
        <dbReference type="ARBA" id="ARBA00023136"/>
    </source>
</evidence>
<dbReference type="Pfam" id="PF02415">
    <property type="entry name" value="Chlam_PMP"/>
    <property type="match status" value="1"/>
</dbReference>
<keyword evidence="6 9" id="KW-0472">Membrane</keyword>
<comment type="caution">
    <text evidence="11">The sequence shown here is derived from an EMBL/GenBank/DDBJ whole genome shotgun (WGS) entry which is preliminary data.</text>
</comment>
<sequence length="524" mass="55226">MLLVSLFLVSLSGVSAANQTINSTSTGGIAQGITNTGTGETLFLQPGIYNKTNQDINIHVNKNITIKGNGSKGSVIIDARKISGIFSIGNNVNVTFINIKFCNGYSTSNGGAIYNPYANTIMSFINCTFANNTGRDGGAIYNYGSNIIIINNNFINSYATSNGGAIYNYGANAIINNNNFTNNTAISNDGGGAIHNYGANINITNNNFINNNAANTAGGAIMTAGPNTIIFNNSFINNTSVKNGAGAIFVGVLAVNTIISNNNFIANKGLIGGALVISGTQNCSVINNNFINNIAFANGGAIYNRGNNTSVSNNTFIGNSATDIGGAIFNNVIGNMSVSNNIMLNNSANLGQMIYNNGSMGVLNLTFINNSTWIVKNGSTITLFATLTDDMGNTVTGQNISFYIDGVFLANVTSIEGEAKLNYLVNQEPNSIIPVTGDYEGHTGYSIMIKNGELLIKTIPKEPEEKENPEDLEISEDPKINNKTSNNNPTIKTSSATMKPTGMPIIALSILLISAFGLIIRSKK</sequence>
<dbReference type="GO" id="GO:0005576">
    <property type="term" value="C:extracellular region"/>
    <property type="evidence" value="ECO:0007669"/>
    <property type="project" value="UniProtKB-SubCell"/>
</dbReference>
<keyword evidence="12" id="KW-1185">Reference proteome</keyword>
<dbReference type="SUPFAM" id="SSF51126">
    <property type="entry name" value="Pectin lyase-like"/>
    <property type="match status" value="2"/>
</dbReference>
<dbReference type="InterPro" id="IPR039448">
    <property type="entry name" value="Beta_helix"/>
</dbReference>
<evidence type="ECO:0000256" key="3">
    <source>
        <dbReference type="ARBA" id="ARBA00004613"/>
    </source>
</evidence>
<dbReference type="InterPro" id="IPR012334">
    <property type="entry name" value="Pectin_lyas_fold"/>
</dbReference>
<dbReference type="RefSeq" id="WP_080460350.1">
    <property type="nucleotide sequence ID" value="NZ_JXMW01000008.1"/>
</dbReference>
<protein>
    <submittedName>
        <fullName evidence="11">Adhesin-like protein</fullName>
    </submittedName>
</protein>
<evidence type="ECO:0000256" key="9">
    <source>
        <dbReference type="SAM" id="Phobius"/>
    </source>
</evidence>
<dbReference type="Gene3D" id="2.160.20.10">
    <property type="entry name" value="Single-stranded right-handed beta-helix, Pectin lyase-like"/>
    <property type="match status" value="1"/>
</dbReference>
<name>A0A1V6N2E4_METAZ</name>
<evidence type="ECO:0000313" key="11">
    <source>
        <dbReference type="EMBL" id="OQD58824.1"/>
    </source>
</evidence>
<evidence type="ECO:0000256" key="5">
    <source>
        <dbReference type="ARBA" id="ARBA00022729"/>
    </source>
</evidence>
<dbReference type="PANTHER" id="PTHR11319:SF35">
    <property type="entry name" value="OUTER MEMBRANE PROTEIN PMPC-RELATED"/>
    <property type="match status" value="1"/>
</dbReference>
<evidence type="ECO:0000256" key="2">
    <source>
        <dbReference type="ARBA" id="ARBA00004442"/>
    </source>
</evidence>
<evidence type="ECO:0000256" key="7">
    <source>
        <dbReference type="ARBA" id="ARBA00023237"/>
    </source>
</evidence>